<reference evidence="2 3" key="1">
    <citation type="submission" date="2023-01" db="EMBL/GenBank/DDBJ databases">
        <title>Analysis of 21 Apiospora genomes using comparative genomics revels a genus with tremendous synthesis potential of carbohydrate active enzymes and secondary metabolites.</title>
        <authorList>
            <person name="Sorensen T."/>
        </authorList>
    </citation>
    <scope>NUCLEOTIDE SEQUENCE [LARGE SCALE GENOMIC DNA]</scope>
    <source>
        <strain evidence="2 3">CBS 20057</strain>
    </source>
</reference>
<evidence type="ECO:0000313" key="3">
    <source>
        <dbReference type="Proteomes" id="UP001396898"/>
    </source>
</evidence>
<dbReference type="Proteomes" id="UP001396898">
    <property type="component" value="Unassembled WGS sequence"/>
</dbReference>
<evidence type="ECO:0000256" key="1">
    <source>
        <dbReference type="SAM" id="MobiDB-lite"/>
    </source>
</evidence>
<proteinExistence type="predicted"/>
<sequence length="112" mass="11902">MAESVVNASVSDTDVSLEREAVDDSSETSELESGWVLDPLLEMVSVAEESDTETELSIVVLGRLVVSGASESADVVIGDSVESVFDDSVLVSWDDEPEAVNESVFSKEDVDS</sequence>
<name>A0ABR1SB44_9PEZI</name>
<feature type="region of interest" description="Disordered" evidence="1">
    <location>
        <begin position="1"/>
        <end position="30"/>
    </location>
</feature>
<comment type="caution">
    <text evidence="2">The sequence shown here is derived from an EMBL/GenBank/DDBJ whole genome shotgun (WGS) entry which is preliminary data.</text>
</comment>
<protein>
    <submittedName>
        <fullName evidence="2">Uncharacterized protein</fullName>
    </submittedName>
</protein>
<dbReference type="EMBL" id="JAQQWI010000007">
    <property type="protein sequence ID" value="KAK8029062.1"/>
    <property type="molecule type" value="Genomic_DNA"/>
</dbReference>
<evidence type="ECO:0000313" key="2">
    <source>
        <dbReference type="EMBL" id="KAK8029062.1"/>
    </source>
</evidence>
<gene>
    <name evidence="2" type="ORF">PG991_006118</name>
</gene>
<feature type="compositionally biased region" description="Polar residues" evidence="1">
    <location>
        <begin position="1"/>
        <end position="14"/>
    </location>
</feature>
<accession>A0ABR1SB44</accession>
<organism evidence="2 3">
    <name type="scientific">Apiospora marii</name>
    <dbReference type="NCBI Taxonomy" id="335849"/>
    <lineage>
        <taxon>Eukaryota</taxon>
        <taxon>Fungi</taxon>
        <taxon>Dikarya</taxon>
        <taxon>Ascomycota</taxon>
        <taxon>Pezizomycotina</taxon>
        <taxon>Sordariomycetes</taxon>
        <taxon>Xylariomycetidae</taxon>
        <taxon>Amphisphaeriales</taxon>
        <taxon>Apiosporaceae</taxon>
        <taxon>Apiospora</taxon>
    </lineage>
</organism>
<keyword evidence="3" id="KW-1185">Reference proteome</keyword>